<dbReference type="Proteomes" id="UP001521116">
    <property type="component" value="Unassembled WGS sequence"/>
</dbReference>
<feature type="compositionally biased region" description="Basic and acidic residues" evidence="1">
    <location>
        <begin position="267"/>
        <end position="277"/>
    </location>
</feature>
<feature type="compositionally biased region" description="Basic residues" evidence="1">
    <location>
        <begin position="309"/>
        <end position="318"/>
    </location>
</feature>
<accession>A0ABR3SFH9</accession>
<feature type="compositionally biased region" description="Polar residues" evidence="1">
    <location>
        <begin position="56"/>
        <end position="85"/>
    </location>
</feature>
<feature type="compositionally biased region" description="Low complexity" evidence="1">
    <location>
        <begin position="19"/>
        <end position="29"/>
    </location>
</feature>
<feature type="region of interest" description="Disordered" evidence="1">
    <location>
        <begin position="1"/>
        <end position="122"/>
    </location>
</feature>
<feature type="compositionally biased region" description="Acidic residues" evidence="1">
    <location>
        <begin position="279"/>
        <end position="289"/>
    </location>
</feature>
<evidence type="ECO:0000313" key="2">
    <source>
        <dbReference type="EMBL" id="KAL1618382.1"/>
    </source>
</evidence>
<organism evidence="2 3">
    <name type="scientific">Neofusicoccum ribis</name>
    <dbReference type="NCBI Taxonomy" id="45134"/>
    <lineage>
        <taxon>Eukaryota</taxon>
        <taxon>Fungi</taxon>
        <taxon>Dikarya</taxon>
        <taxon>Ascomycota</taxon>
        <taxon>Pezizomycotina</taxon>
        <taxon>Dothideomycetes</taxon>
        <taxon>Dothideomycetes incertae sedis</taxon>
        <taxon>Botryosphaeriales</taxon>
        <taxon>Botryosphaeriaceae</taxon>
        <taxon>Neofusicoccum</taxon>
    </lineage>
</organism>
<protein>
    <recommendedName>
        <fullName evidence="4">Mediator complex subunit 4</fullName>
    </recommendedName>
</protein>
<gene>
    <name evidence="2" type="ORF">SLS56_010572</name>
</gene>
<dbReference type="EMBL" id="JAJVDC020000209">
    <property type="protein sequence ID" value="KAL1618382.1"/>
    <property type="molecule type" value="Genomic_DNA"/>
</dbReference>
<comment type="caution">
    <text evidence="2">The sequence shown here is derived from an EMBL/GenBank/DDBJ whole genome shotgun (WGS) entry which is preliminary data.</text>
</comment>
<reference evidence="2 3" key="1">
    <citation type="submission" date="2024-02" db="EMBL/GenBank/DDBJ databases">
        <title>De novo assembly and annotation of 12 fungi associated with fruit tree decline syndrome in Ontario, Canada.</title>
        <authorList>
            <person name="Sulman M."/>
            <person name="Ellouze W."/>
            <person name="Ilyukhin E."/>
        </authorList>
    </citation>
    <scope>NUCLEOTIDE SEQUENCE [LARGE SCALE GENOMIC DNA]</scope>
    <source>
        <strain evidence="2 3">M1-105</strain>
    </source>
</reference>
<evidence type="ECO:0008006" key="4">
    <source>
        <dbReference type="Google" id="ProtNLM"/>
    </source>
</evidence>
<keyword evidence="3" id="KW-1185">Reference proteome</keyword>
<feature type="region of interest" description="Disordered" evidence="1">
    <location>
        <begin position="267"/>
        <end position="318"/>
    </location>
</feature>
<proteinExistence type="predicted"/>
<evidence type="ECO:0000256" key="1">
    <source>
        <dbReference type="SAM" id="MobiDB-lite"/>
    </source>
</evidence>
<evidence type="ECO:0000313" key="3">
    <source>
        <dbReference type="Proteomes" id="UP001521116"/>
    </source>
</evidence>
<sequence length="318" mass="34846">MTQREQSSEEDESPRARLLRSLRLSDPRPTAQIRENHLAEQIIQPPTEHHHPPYRQHTSLPTDTLPHTNKTTNQSSSVETDQNPLDNPPQNIPRLDDPPSTMASPPTNPTGAKGTASTTTPLSDTTFTLRELLTAALHGPAYDIGAMLFTPAANQDTNPDLSHLLSSVHRARVDPDYAEKSARFVTEALKIQKQAAPGQGVEDAYMRMEGALDAAKRLEGGMKTILADLRREKMRPAATLSEREGRDIDAEAARLIRFPMDLRGMKEVLEEKGRGSEGEGSEMAEEEEEKGQVADEQGGMKGKNAKNGMKSKGKTASS</sequence>
<name>A0ABR3SFH9_9PEZI</name>